<evidence type="ECO:0000256" key="2">
    <source>
        <dbReference type="ARBA" id="ARBA00022475"/>
    </source>
</evidence>
<dbReference type="PANTHER" id="PTHR33406">
    <property type="entry name" value="MEMBRANE PROTEIN MJ1562-RELATED"/>
    <property type="match status" value="1"/>
</dbReference>
<feature type="transmembrane region" description="Helical" evidence="6">
    <location>
        <begin position="635"/>
        <end position="659"/>
    </location>
</feature>
<dbReference type="Gene3D" id="1.20.1640.10">
    <property type="entry name" value="Multidrug efflux transporter AcrB transmembrane domain"/>
    <property type="match status" value="2"/>
</dbReference>
<dbReference type="KEGG" id="bgok:Pr1d_22650"/>
<evidence type="ECO:0000313" key="8">
    <source>
        <dbReference type="EMBL" id="QEG34976.1"/>
    </source>
</evidence>
<dbReference type="Proteomes" id="UP000323917">
    <property type="component" value="Chromosome"/>
</dbReference>
<evidence type="ECO:0000256" key="5">
    <source>
        <dbReference type="ARBA" id="ARBA00023136"/>
    </source>
</evidence>
<dbReference type="EMBL" id="CP042913">
    <property type="protein sequence ID" value="QEG34976.1"/>
    <property type="molecule type" value="Genomic_DNA"/>
</dbReference>
<feature type="transmembrane region" description="Helical" evidence="6">
    <location>
        <begin position="665"/>
        <end position="689"/>
    </location>
</feature>
<dbReference type="AlphaFoldDB" id="A0A5B9QDG0"/>
<dbReference type="OrthoDB" id="2112773at2"/>
<organism evidence="8 9">
    <name type="scientific">Bythopirellula goksoeyrii</name>
    <dbReference type="NCBI Taxonomy" id="1400387"/>
    <lineage>
        <taxon>Bacteria</taxon>
        <taxon>Pseudomonadati</taxon>
        <taxon>Planctomycetota</taxon>
        <taxon>Planctomycetia</taxon>
        <taxon>Pirellulales</taxon>
        <taxon>Lacipirellulaceae</taxon>
        <taxon>Bythopirellula</taxon>
    </lineage>
</organism>
<dbReference type="InterPro" id="IPR050545">
    <property type="entry name" value="Mycobact_MmpL"/>
</dbReference>
<evidence type="ECO:0000256" key="3">
    <source>
        <dbReference type="ARBA" id="ARBA00022692"/>
    </source>
</evidence>
<evidence type="ECO:0000259" key="7">
    <source>
        <dbReference type="Pfam" id="PF03176"/>
    </source>
</evidence>
<feature type="transmembrane region" description="Helical" evidence="6">
    <location>
        <begin position="324"/>
        <end position="345"/>
    </location>
</feature>
<feature type="transmembrane region" description="Helical" evidence="6">
    <location>
        <begin position="252"/>
        <end position="275"/>
    </location>
</feature>
<evidence type="ECO:0000256" key="4">
    <source>
        <dbReference type="ARBA" id="ARBA00022989"/>
    </source>
</evidence>
<gene>
    <name evidence="8" type="ORF">Pr1d_22650</name>
</gene>
<evidence type="ECO:0000256" key="6">
    <source>
        <dbReference type="SAM" id="Phobius"/>
    </source>
</evidence>
<dbReference type="Pfam" id="PF03176">
    <property type="entry name" value="MMPL"/>
    <property type="match status" value="1"/>
</dbReference>
<keyword evidence="4 6" id="KW-1133">Transmembrane helix</keyword>
<protein>
    <submittedName>
        <fullName evidence="8">MMPL family protein</fullName>
    </submittedName>
</protein>
<dbReference type="SUPFAM" id="SSF82866">
    <property type="entry name" value="Multidrug efflux transporter AcrB transmembrane domain"/>
    <property type="match status" value="2"/>
</dbReference>
<accession>A0A5B9QDG0</accession>
<feature type="transmembrane region" description="Helical" evidence="6">
    <location>
        <begin position="381"/>
        <end position="400"/>
    </location>
</feature>
<feature type="transmembrane region" description="Helical" evidence="6">
    <location>
        <begin position="207"/>
        <end position="232"/>
    </location>
</feature>
<feature type="domain" description="Membrane transport protein MMPL" evidence="7">
    <location>
        <begin position="148"/>
        <end position="380"/>
    </location>
</feature>
<name>A0A5B9QDG0_9BACT</name>
<dbReference type="RefSeq" id="WP_148073544.1">
    <property type="nucleotide sequence ID" value="NZ_CP042913.1"/>
</dbReference>
<evidence type="ECO:0000256" key="1">
    <source>
        <dbReference type="ARBA" id="ARBA00004651"/>
    </source>
</evidence>
<keyword evidence="3 6" id="KW-0812">Transmembrane</keyword>
<proteinExistence type="predicted"/>
<feature type="transmembrane region" description="Helical" evidence="6">
    <location>
        <begin position="739"/>
        <end position="764"/>
    </location>
</feature>
<dbReference type="GO" id="GO:0005886">
    <property type="term" value="C:plasma membrane"/>
    <property type="evidence" value="ECO:0007669"/>
    <property type="project" value="UniProtKB-SubCell"/>
</dbReference>
<keyword evidence="2" id="KW-1003">Cell membrane</keyword>
<reference evidence="8 9" key="1">
    <citation type="submission" date="2019-08" db="EMBL/GenBank/DDBJ databases">
        <title>Deep-cultivation of Planctomycetes and their phenomic and genomic characterization uncovers novel biology.</title>
        <authorList>
            <person name="Wiegand S."/>
            <person name="Jogler M."/>
            <person name="Boedeker C."/>
            <person name="Pinto D."/>
            <person name="Vollmers J."/>
            <person name="Rivas-Marin E."/>
            <person name="Kohn T."/>
            <person name="Peeters S.H."/>
            <person name="Heuer A."/>
            <person name="Rast P."/>
            <person name="Oberbeckmann S."/>
            <person name="Bunk B."/>
            <person name="Jeske O."/>
            <person name="Meyerdierks A."/>
            <person name="Storesund J.E."/>
            <person name="Kallscheuer N."/>
            <person name="Luecker S."/>
            <person name="Lage O.M."/>
            <person name="Pohl T."/>
            <person name="Merkel B.J."/>
            <person name="Hornburger P."/>
            <person name="Mueller R.-W."/>
            <person name="Bruemmer F."/>
            <person name="Labrenz M."/>
            <person name="Spormann A.M."/>
            <person name="Op den Camp H."/>
            <person name="Overmann J."/>
            <person name="Amann R."/>
            <person name="Jetten M.S.M."/>
            <person name="Mascher T."/>
            <person name="Medema M.H."/>
            <person name="Devos D.P."/>
            <person name="Kaster A.-K."/>
            <person name="Ovreas L."/>
            <person name="Rohde M."/>
            <person name="Galperin M.Y."/>
            <person name="Jogler C."/>
        </authorList>
    </citation>
    <scope>NUCLEOTIDE SEQUENCE [LARGE SCALE GENOMIC DNA]</scope>
    <source>
        <strain evidence="8 9">Pr1d</strain>
    </source>
</reference>
<comment type="subcellular location">
    <subcellularLocation>
        <location evidence="1">Cell membrane</location>
        <topology evidence="1">Multi-pass membrane protein</topology>
    </subcellularLocation>
</comment>
<sequence>MGFSFFLRHRDAVLLLVLLVYPFVVWKALEAFQGGSTNTDDWLPESFAETNDLRWFQKHFVSDDLLVVSWDGFTLEDPRATELADLLSSPIDVGDGERIVLTRKVMTPQDVIAQLQAEPLSLSRREAEKRLCGWLTCDQSTTGCLLVLMSEEGWPYRDEVVQTIEQWAQQEKSLTKNDLHLAGLTLDSMAIDEASNRHMAAMMLGSYGLSILLMVLLFRSVGLAVIVFFDALFCQQLSLAVITLSGTQMDSVLLIVPSLVYVLAVSTCVHVLNYYRDSLREVSLEDAPAQAMRHALVPCLLSTTTTGIGLISLMVSSLVPVDKFAFFGTVGLLLSTGILFILLPCQLSWLGPRLKLLPEDPDESPPQSTAWTTLQNIVQRLRWPILVATVIAFIVSGWGISQLQTSARVYDLFTHDSRIIQDYDWFEENIGPLVPLEIVLRMPNAEAGSSAPGMLDKLRLVATIARLVDNHPQIGAVISAATFAPPIERKSRRPFQVARETFINNQLENFRTEFAQNGFFAEAPNEELWRISARTYAGSIFKFSEVMNSLSNELDPLLEKASALGFKNTSLVYCGGVPLVQKTQRQMLVDLKAGFLSAAWLISVVMVLLAFVHLWPAWREATSPLQRGQIGIKSLLAGGVSMISNLLPCAIIFGAMGLIHVRVDIGSLLTASVALGIAVDDTLHFLSWFRRGLSQGSDRREAVALAYRQCGLAMLETTLICGLGLLVYALSPFVPIARFAWLMFAMLSVALVGDLVVLPALLLGRTGGFFQADKLPSPETDNS</sequence>
<keyword evidence="5 6" id="KW-0472">Membrane</keyword>
<feature type="transmembrane region" description="Helical" evidence="6">
    <location>
        <begin position="295"/>
        <end position="318"/>
    </location>
</feature>
<feature type="transmembrane region" description="Helical" evidence="6">
    <location>
        <begin position="710"/>
        <end position="733"/>
    </location>
</feature>
<dbReference type="InterPro" id="IPR004869">
    <property type="entry name" value="MMPL_dom"/>
</dbReference>
<keyword evidence="9" id="KW-1185">Reference proteome</keyword>
<evidence type="ECO:0000313" key="9">
    <source>
        <dbReference type="Proteomes" id="UP000323917"/>
    </source>
</evidence>
<dbReference type="PANTHER" id="PTHR33406:SF12">
    <property type="entry name" value="BLR2997 PROTEIN"/>
    <property type="match status" value="1"/>
</dbReference>
<feature type="transmembrane region" description="Helical" evidence="6">
    <location>
        <begin position="593"/>
        <end position="615"/>
    </location>
</feature>